<sequence>MPHISKRRNQINNLSRKKGHFITQDETQEVTEVQNESTLRMGKEDEIGTLSVKRVYFKDSRTTIWSNMLFDTEASINMLLDAEVSSNMLLNTEASSNILLDTKASSNMLLDAEASSNMLPNDEASNDTLLDAKASSNISLLQSSHKTLQSPSSPTDTASILCIRLDDINKQCQIKKLSKSRHTKDIISKKTCHTYMYALGYKYDERKKGVYYDGHEWLDVVIVEPELEYGKKESVQVIHDEYHFYANDGQHKIWTRKDEDVLCSKHIGYSIMVSAFVYPWHGLLQLSKEQFLANPHIKYRDAFVDCFVQEDGYWKSEHIKNELEDLDCYAWKIILLQPDFCEQLSLLEEAIAKKGYIFEQYPKFHCECNFIEQYWGFVK</sequence>
<dbReference type="Proteomes" id="UP000789702">
    <property type="component" value="Unassembled WGS sequence"/>
</dbReference>
<evidence type="ECO:0000313" key="1">
    <source>
        <dbReference type="EMBL" id="CAG8533428.1"/>
    </source>
</evidence>
<comment type="caution">
    <text evidence="1">The sequence shown here is derived from an EMBL/GenBank/DDBJ whole genome shotgun (WGS) entry which is preliminary data.</text>
</comment>
<reference evidence="1" key="1">
    <citation type="submission" date="2021-06" db="EMBL/GenBank/DDBJ databases">
        <authorList>
            <person name="Kallberg Y."/>
            <person name="Tangrot J."/>
            <person name="Rosling A."/>
        </authorList>
    </citation>
    <scope>NUCLEOTIDE SEQUENCE</scope>
    <source>
        <strain evidence="1">IL203A</strain>
    </source>
</reference>
<evidence type="ECO:0000313" key="2">
    <source>
        <dbReference type="Proteomes" id="UP000789702"/>
    </source>
</evidence>
<organism evidence="1 2">
    <name type="scientific">Dentiscutata heterogama</name>
    <dbReference type="NCBI Taxonomy" id="1316150"/>
    <lineage>
        <taxon>Eukaryota</taxon>
        <taxon>Fungi</taxon>
        <taxon>Fungi incertae sedis</taxon>
        <taxon>Mucoromycota</taxon>
        <taxon>Glomeromycotina</taxon>
        <taxon>Glomeromycetes</taxon>
        <taxon>Diversisporales</taxon>
        <taxon>Gigasporaceae</taxon>
        <taxon>Dentiscutata</taxon>
    </lineage>
</organism>
<accession>A0ACA9LNB9</accession>
<gene>
    <name evidence="1" type="ORF">DHETER_LOCUS4470</name>
</gene>
<keyword evidence="2" id="KW-1185">Reference proteome</keyword>
<proteinExistence type="predicted"/>
<name>A0ACA9LNB9_9GLOM</name>
<dbReference type="EMBL" id="CAJVPU010004463">
    <property type="protein sequence ID" value="CAG8533428.1"/>
    <property type="molecule type" value="Genomic_DNA"/>
</dbReference>
<protein>
    <submittedName>
        <fullName evidence="1">16024_t:CDS:1</fullName>
    </submittedName>
</protein>